<organism evidence="1 2">
    <name type="scientific">Artemisia annua</name>
    <name type="common">Sweet wormwood</name>
    <dbReference type="NCBI Taxonomy" id="35608"/>
    <lineage>
        <taxon>Eukaryota</taxon>
        <taxon>Viridiplantae</taxon>
        <taxon>Streptophyta</taxon>
        <taxon>Embryophyta</taxon>
        <taxon>Tracheophyta</taxon>
        <taxon>Spermatophyta</taxon>
        <taxon>Magnoliopsida</taxon>
        <taxon>eudicotyledons</taxon>
        <taxon>Gunneridae</taxon>
        <taxon>Pentapetalae</taxon>
        <taxon>asterids</taxon>
        <taxon>campanulids</taxon>
        <taxon>Asterales</taxon>
        <taxon>Asteraceae</taxon>
        <taxon>Asteroideae</taxon>
        <taxon>Anthemideae</taxon>
        <taxon>Artemisiinae</taxon>
        <taxon>Artemisia</taxon>
    </lineage>
</organism>
<dbReference type="STRING" id="35608.A0A2U1MG31"/>
<keyword evidence="2" id="KW-1185">Reference proteome</keyword>
<proteinExistence type="predicted"/>
<accession>A0A2U1MG31</accession>
<comment type="caution">
    <text evidence="1">The sequence shown here is derived from an EMBL/GenBank/DDBJ whole genome shotgun (WGS) entry which is preliminary data.</text>
</comment>
<evidence type="ECO:0000313" key="1">
    <source>
        <dbReference type="EMBL" id="PWA60194.1"/>
    </source>
</evidence>
<reference evidence="1 2" key="1">
    <citation type="journal article" date="2018" name="Mol. Plant">
        <title>The genome of Artemisia annua provides insight into the evolution of Asteraceae family and artemisinin biosynthesis.</title>
        <authorList>
            <person name="Shen Q."/>
            <person name="Zhang L."/>
            <person name="Liao Z."/>
            <person name="Wang S."/>
            <person name="Yan T."/>
            <person name="Shi P."/>
            <person name="Liu M."/>
            <person name="Fu X."/>
            <person name="Pan Q."/>
            <person name="Wang Y."/>
            <person name="Lv Z."/>
            <person name="Lu X."/>
            <person name="Zhang F."/>
            <person name="Jiang W."/>
            <person name="Ma Y."/>
            <person name="Chen M."/>
            <person name="Hao X."/>
            <person name="Li L."/>
            <person name="Tang Y."/>
            <person name="Lv G."/>
            <person name="Zhou Y."/>
            <person name="Sun X."/>
            <person name="Brodelius P.E."/>
            <person name="Rose J.K.C."/>
            <person name="Tang K."/>
        </authorList>
    </citation>
    <scope>NUCLEOTIDE SEQUENCE [LARGE SCALE GENOMIC DNA]</scope>
    <source>
        <strain evidence="2">cv. Huhao1</strain>
        <tissue evidence="1">Leaf</tissue>
    </source>
</reference>
<dbReference type="AlphaFoldDB" id="A0A2U1MG31"/>
<sequence>MPRKVAKFKHWTKKQLSMIPPILEISKQDEENGQKYAYQKIKEFYKGCLELEEEYKRDEKAFRAKAATDKLIMGDHKGQYSMIRGYVQELITLNPGTTVKCQVEMPEDHNTFFDLTRLHYVSNETEQSFTYLTKTYDSFPALRMLVDGRLMGTTLNLDVQCHLINDPHGCAEDEFEKLNCRKDYYLTSNKYYNSIYVDEYRSMYMMKAIT</sequence>
<evidence type="ECO:0000313" key="2">
    <source>
        <dbReference type="Proteomes" id="UP000245207"/>
    </source>
</evidence>
<name>A0A2U1MG31_ARTAN</name>
<dbReference type="EMBL" id="PKPP01005421">
    <property type="protein sequence ID" value="PWA60194.1"/>
    <property type="molecule type" value="Genomic_DNA"/>
</dbReference>
<keyword evidence="1" id="KW-0418">Kinase</keyword>
<keyword evidence="1" id="KW-0808">Transferase</keyword>
<gene>
    <name evidence="1" type="ORF">CTI12_AA383710</name>
</gene>
<dbReference type="Proteomes" id="UP000245207">
    <property type="component" value="Unassembled WGS sequence"/>
</dbReference>
<dbReference type="GO" id="GO:0016301">
    <property type="term" value="F:kinase activity"/>
    <property type="evidence" value="ECO:0007669"/>
    <property type="project" value="UniProtKB-KW"/>
</dbReference>
<dbReference type="OrthoDB" id="10615334at2759"/>
<protein>
    <submittedName>
        <fullName evidence="1">Lectin protein kinase family protein</fullName>
    </submittedName>
</protein>